<organism evidence="2 3">
    <name type="scientific">Lactuca saligna</name>
    <name type="common">Willowleaf lettuce</name>
    <dbReference type="NCBI Taxonomy" id="75948"/>
    <lineage>
        <taxon>Eukaryota</taxon>
        <taxon>Viridiplantae</taxon>
        <taxon>Streptophyta</taxon>
        <taxon>Embryophyta</taxon>
        <taxon>Tracheophyta</taxon>
        <taxon>Spermatophyta</taxon>
        <taxon>Magnoliopsida</taxon>
        <taxon>eudicotyledons</taxon>
        <taxon>Gunneridae</taxon>
        <taxon>Pentapetalae</taxon>
        <taxon>asterids</taxon>
        <taxon>campanulids</taxon>
        <taxon>Asterales</taxon>
        <taxon>Asteraceae</taxon>
        <taxon>Cichorioideae</taxon>
        <taxon>Cichorieae</taxon>
        <taxon>Lactucinae</taxon>
        <taxon>Lactuca</taxon>
    </lineage>
</organism>
<protein>
    <submittedName>
        <fullName evidence="2">Uncharacterized protein</fullName>
    </submittedName>
</protein>
<gene>
    <name evidence="2" type="ORF">LSALG_LOCUS21528</name>
</gene>
<dbReference type="Proteomes" id="UP001177003">
    <property type="component" value="Chromosome 4"/>
</dbReference>
<keyword evidence="3" id="KW-1185">Reference proteome</keyword>
<sequence length="431" mass="48387">MEVIPSKYGVLKKLKKMAHKPRRSPDRLESFSPTFKVKPQKKLRKLVIHDDSTDDKVVPESPIQDDQMVHSSFVRESPLNLNLEVTGNHDGSVETSKVGTPIIQGEQTKKSTPEKTKVIPPGVSNSESFHVKVHTLGITFNICNMEANVTMGDRVSNTTTQGNASLVVSSTFETPLVDTTISLPSFIIPTSTKSPPSTHSPTFDNIMQQPITSLFPSQSTEVPKTVNDDEFDDGRFVGSFVDIESDPDEEDIPDHILMSGKQFKIPNWKYNSLLQLQEDGGGKHSVSGNKVDVMLKAQEHQIQDNIDQIDKNIELRIKDQSKTFNGALRALKDDMKETHLLYVQDVKTIHENVDLKIQELRDDMKKEIIVLTHNYSNLHTKVDIIFDAITKAIAWYNSLIPKFEKKVEVDVASFCDIAKLLDFVPRIPSSN</sequence>
<evidence type="ECO:0000313" key="2">
    <source>
        <dbReference type="EMBL" id="CAI9281857.1"/>
    </source>
</evidence>
<accession>A0AA35YXW9</accession>
<evidence type="ECO:0000313" key="3">
    <source>
        <dbReference type="Proteomes" id="UP001177003"/>
    </source>
</evidence>
<evidence type="ECO:0000256" key="1">
    <source>
        <dbReference type="SAM" id="MobiDB-lite"/>
    </source>
</evidence>
<reference evidence="2" key="1">
    <citation type="submission" date="2023-04" db="EMBL/GenBank/DDBJ databases">
        <authorList>
            <person name="Vijverberg K."/>
            <person name="Xiong W."/>
            <person name="Schranz E."/>
        </authorList>
    </citation>
    <scope>NUCLEOTIDE SEQUENCE</scope>
</reference>
<feature type="region of interest" description="Disordered" evidence="1">
    <location>
        <begin position="14"/>
        <end position="34"/>
    </location>
</feature>
<proteinExistence type="predicted"/>
<name>A0AA35YXW9_LACSI</name>
<dbReference type="EMBL" id="OX465080">
    <property type="protein sequence ID" value="CAI9281857.1"/>
    <property type="molecule type" value="Genomic_DNA"/>
</dbReference>
<dbReference type="AlphaFoldDB" id="A0AA35YXW9"/>